<organism evidence="2 3">
    <name type="scientific">Paenibacillus lutrae</name>
    <dbReference type="NCBI Taxonomy" id="2078573"/>
    <lineage>
        <taxon>Bacteria</taxon>
        <taxon>Bacillati</taxon>
        <taxon>Bacillota</taxon>
        <taxon>Bacilli</taxon>
        <taxon>Bacillales</taxon>
        <taxon>Paenibacillaceae</taxon>
        <taxon>Paenibacillus</taxon>
    </lineage>
</organism>
<name>A0A7X3FIR0_9BACL</name>
<dbReference type="AlphaFoldDB" id="A0A7X3FIR0"/>
<accession>A0A7X3FIR0</accession>
<reference evidence="2 3" key="1">
    <citation type="journal article" date="2019" name="Microorganisms">
        <title>Paenibacillus lutrae sp. nov., A Chitinolytic Species Isolated from A River Otter in Castril Natural Park, Granada, Spain.</title>
        <authorList>
            <person name="Rodriguez M."/>
            <person name="Reina J.C."/>
            <person name="Bejar V."/>
            <person name="Llamas I."/>
        </authorList>
    </citation>
    <scope>NUCLEOTIDE SEQUENCE [LARGE SCALE GENOMIC DNA]</scope>
    <source>
        <strain evidence="2 3">N10</strain>
    </source>
</reference>
<proteinExistence type="predicted"/>
<protein>
    <recommendedName>
        <fullName evidence="4">DUF2945 domain-containing protein</fullName>
    </recommendedName>
</protein>
<dbReference type="OrthoDB" id="2630192at2"/>
<evidence type="ECO:0000313" key="2">
    <source>
        <dbReference type="EMBL" id="MVP00378.1"/>
    </source>
</evidence>
<dbReference type="RefSeq" id="WP_157336004.1">
    <property type="nucleotide sequence ID" value="NZ_RHLK01000006.1"/>
</dbReference>
<gene>
    <name evidence="2" type="ORF">EDM21_12730</name>
</gene>
<dbReference type="Proteomes" id="UP000490800">
    <property type="component" value="Unassembled WGS sequence"/>
</dbReference>
<sequence length="89" mass="9982">MKVGDKVKWTSQSNGRTKEKRGTVHAVVAPDVNAVTSLLKTGISRTQIKYDAWYSPKLRYIIAVPRGGKSVLMDYYCPRPAALELEDKQ</sequence>
<evidence type="ECO:0000256" key="1">
    <source>
        <dbReference type="SAM" id="MobiDB-lite"/>
    </source>
</evidence>
<evidence type="ECO:0000313" key="3">
    <source>
        <dbReference type="Proteomes" id="UP000490800"/>
    </source>
</evidence>
<comment type="caution">
    <text evidence="2">The sequence shown here is derived from an EMBL/GenBank/DDBJ whole genome shotgun (WGS) entry which is preliminary data.</text>
</comment>
<dbReference type="EMBL" id="RHLK01000006">
    <property type="protein sequence ID" value="MVP00378.1"/>
    <property type="molecule type" value="Genomic_DNA"/>
</dbReference>
<feature type="region of interest" description="Disordered" evidence="1">
    <location>
        <begin position="1"/>
        <end position="21"/>
    </location>
</feature>
<evidence type="ECO:0008006" key="4">
    <source>
        <dbReference type="Google" id="ProtNLM"/>
    </source>
</evidence>
<keyword evidence="3" id="KW-1185">Reference proteome</keyword>